<dbReference type="AlphaFoldDB" id="A0A3D1JHI6"/>
<reference evidence="6" key="2">
    <citation type="submission" date="2015-07" db="EMBL/GenBank/DDBJ databases">
        <title>Draft Genome Sequences of Anaerolinea thermolimosa IMO-1, Bellilinea caldifistulae GOMI-1, Leptolinea tardivitalis YMTK-2, Levilinea saccharolytica KIBI-1,Longilinea arvoryzae KOME-1, Previously Described as Members of the Anaerolineaceae (Chloroflexi).</title>
        <authorList>
            <person name="Sekiguchi Y."/>
            <person name="Ohashi A."/>
            <person name="Matsuura N."/>
            <person name="Tourlousse M.D."/>
        </authorList>
    </citation>
    <scope>NUCLEOTIDE SEQUENCE [LARGE SCALE GENOMIC DNA]</scope>
    <source>
        <strain evidence="6">IMO-1</strain>
    </source>
</reference>
<evidence type="ECO:0000313" key="7">
    <source>
        <dbReference type="Proteomes" id="UP000264141"/>
    </source>
</evidence>
<name>A0A3D1JHI6_9CHLR</name>
<dbReference type="SMART" id="SM00116">
    <property type="entry name" value="CBS"/>
    <property type="match status" value="2"/>
</dbReference>
<sequence length="138" mass="15653">MQFRVRDWMIDLVVFVDPDTPVTEALATMRRRYINSVIVNKSETNPDYGILTSTDISDKIVAKERNPEEVKVREIMTSPLITVPLDMSIFECARLMNEHRIHHLPVVDDHGIVIGMISATDFLVVAEAMGRKGDRSLS</sequence>
<evidence type="ECO:0000259" key="3">
    <source>
        <dbReference type="PROSITE" id="PS51371"/>
    </source>
</evidence>
<dbReference type="Pfam" id="PF00571">
    <property type="entry name" value="CBS"/>
    <property type="match status" value="2"/>
</dbReference>
<gene>
    <name evidence="4" type="ORF">ATHL_03544</name>
    <name evidence="5" type="ORF">DEQ80_07600</name>
</gene>
<proteinExistence type="predicted"/>
<keyword evidence="1 2" id="KW-0129">CBS domain</keyword>
<dbReference type="OrthoDB" id="161457at2"/>
<accession>A0A3D1JHI6</accession>
<reference evidence="4" key="1">
    <citation type="journal article" date="2015" name="Genome Announc.">
        <title>Draft Genome Sequences of Anaerolinea thermolimosa IMO-1, Bellilinea caldifistulae GOMI-1, Leptolinea tardivitalis YMTK-2, Levilinea saccharolytica KIBI-1, Longilinea arvoryzae KOME-1, Previously Described as Members of the Class Anaerolineae (Chloroflexi).</title>
        <authorList>
            <person name="Matsuura N."/>
            <person name="Tourlousse M.D."/>
            <person name="Ohashi A."/>
            <person name="Hugenholtz P."/>
            <person name="Sekiguchi Y."/>
        </authorList>
    </citation>
    <scope>NUCLEOTIDE SEQUENCE</scope>
    <source>
        <strain evidence="4">IMO-1</strain>
    </source>
</reference>
<dbReference type="InterPro" id="IPR000644">
    <property type="entry name" value="CBS_dom"/>
</dbReference>
<feature type="domain" description="CBS" evidence="3">
    <location>
        <begin position="9"/>
        <end position="68"/>
    </location>
</feature>
<dbReference type="Proteomes" id="UP000264141">
    <property type="component" value="Unassembled WGS sequence"/>
</dbReference>
<dbReference type="EMBL" id="DF967967">
    <property type="protein sequence ID" value="GAP08639.1"/>
    <property type="molecule type" value="Genomic_DNA"/>
</dbReference>
<evidence type="ECO:0000313" key="6">
    <source>
        <dbReference type="Proteomes" id="UP000253922"/>
    </source>
</evidence>
<feature type="domain" description="CBS" evidence="3">
    <location>
        <begin position="76"/>
        <end position="135"/>
    </location>
</feature>
<dbReference type="PANTHER" id="PTHR43080">
    <property type="entry name" value="CBS DOMAIN-CONTAINING PROTEIN CBSX3, MITOCHONDRIAL"/>
    <property type="match status" value="1"/>
</dbReference>
<dbReference type="RefSeq" id="WP_062196381.1">
    <property type="nucleotide sequence ID" value="NZ_DF967967.1"/>
</dbReference>
<evidence type="ECO:0000256" key="1">
    <source>
        <dbReference type="ARBA" id="ARBA00023122"/>
    </source>
</evidence>
<evidence type="ECO:0000313" key="4">
    <source>
        <dbReference type="EMBL" id="GAP08639.1"/>
    </source>
</evidence>
<evidence type="ECO:0000256" key="2">
    <source>
        <dbReference type="PROSITE-ProRule" id="PRU00703"/>
    </source>
</evidence>
<evidence type="ECO:0000313" key="5">
    <source>
        <dbReference type="EMBL" id="HCE17707.1"/>
    </source>
</evidence>
<dbReference type="PROSITE" id="PS51371">
    <property type="entry name" value="CBS"/>
    <property type="match status" value="2"/>
</dbReference>
<dbReference type="Proteomes" id="UP000253922">
    <property type="component" value="Unassembled WGS sequence"/>
</dbReference>
<organism evidence="5 7">
    <name type="scientific">Anaerolinea thermolimosa</name>
    <dbReference type="NCBI Taxonomy" id="229919"/>
    <lineage>
        <taxon>Bacteria</taxon>
        <taxon>Bacillati</taxon>
        <taxon>Chloroflexota</taxon>
        <taxon>Anaerolineae</taxon>
        <taxon>Anaerolineales</taxon>
        <taxon>Anaerolineaceae</taxon>
        <taxon>Anaerolinea</taxon>
    </lineage>
</organism>
<reference evidence="5 7" key="3">
    <citation type="journal article" date="2018" name="Nat. Biotechnol.">
        <title>A standardized bacterial taxonomy based on genome phylogeny substantially revises the tree of life.</title>
        <authorList>
            <person name="Parks D.H."/>
            <person name="Chuvochina M."/>
            <person name="Waite D.W."/>
            <person name="Rinke C."/>
            <person name="Skarshewski A."/>
            <person name="Chaumeil P.A."/>
            <person name="Hugenholtz P."/>
        </authorList>
    </citation>
    <scope>NUCLEOTIDE SEQUENCE [LARGE SCALE GENOMIC DNA]</scope>
    <source>
        <strain evidence="5">UBA8781</strain>
    </source>
</reference>
<dbReference type="InterPro" id="IPR051257">
    <property type="entry name" value="Diverse_CBS-Domain"/>
</dbReference>
<dbReference type="PANTHER" id="PTHR43080:SF2">
    <property type="entry name" value="CBS DOMAIN-CONTAINING PROTEIN"/>
    <property type="match status" value="1"/>
</dbReference>
<dbReference type="Gene3D" id="3.10.580.10">
    <property type="entry name" value="CBS-domain"/>
    <property type="match status" value="1"/>
</dbReference>
<keyword evidence="6" id="KW-1185">Reference proteome</keyword>
<dbReference type="SUPFAM" id="SSF54631">
    <property type="entry name" value="CBS-domain pair"/>
    <property type="match status" value="1"/>
</dbReference>
<dbReference type="STRING" id="229919.GCA_001050195_03478"/>
<dbReference type="InterPro" id="IPR046342">
    <property type="entry name" value="CBS_dom_sf"/>
</dbReference>
<protein>
    <submittedName>
        <fullName evidence="5">CBS domain-containing protein</fullName>
    </submittedName>
    <submittedName>
        <fullName evidence="4">Predicted signal-transduction protein containing cAMP-binding and CBS domains</fullName>
    </submittedName>
</protein>
<dbReference type="EMBL" id="DPBP01000030">
    <property type="protein sequence ID" value="HCE17707.1"/>
    <property type="molecule type" value="Genomic_DNA"/>
</dbReference>